<proteinExistence type="inferred from homology"/>
<dbReference type="PANTHER" id="PTHR13779:SF7">
    <property type="entry name" value="ATPASE WRNIP1"/>
    <property type="match status" value="1"/>
</dbReference>
<name>A0A2A9M0H0_BESBE</name>
<feature type="compositionally biased region" description="Low complexity" evidence="5">
    <location>
        <begin position="367"/>
        <end position="380"/>
    </location>
</feature>
<feature type="compositionally biased region" description="Basic and acidic residues" evidence="5">
    <location>
        <begin position="474"/>
        <end position="485"/>
    </location>
</feature>
<gene>
    <name evidence="7" type="ORF">BESB_028840</name>
</gene>
<comment type="caution">
    <text evidence="7">The sequence shown here is derived from an EMBL/GenBank/DDBJ whole genome shotgun (WGS) entry which is preliminary data.</text>
</comment>
<feature type="compositionally biased region" description="Basic and acidic residues" evidence="5">
    <location>
        <begin position="551"/>
        <end position="566"/>
    </location>
</feature>
<dbReference type="PANTHER" id="PTHR13779">
    <property type="entry name" value="WERNER HELICASE-INTERACTING PROTEIN 1 FAMILY MEMBER"/>
    <property type="match status" value="1"/>
</dbReference>
<keyword evidence="4" id="KW-0067">ATP-binding</keyword>
<dbReference type="Gene3D" id="1.10.8.60">
    <property type="match status" value="1"/>
</dbReference>
<dbReference type="InterPro" id="IPR008921">
    <property type="entry name" value="DNA_pol3_clamp-load_cplx_C"/>
</dbReference>
<dbReference type="Pfam" id="PF16193">
    <property type="entry name" value="AAA_assoc_2"/>
    <property type="match status" value="1"/>
</dbReference>
<feature type="compositionally biased region" description="Pro residues" evidence="5">
    <location>
        <begin position="252"/>
        <end position="266"/>
    </location>
</feature>
<dbReference type="Gene3D" id="1.20.272.10">
    <property type="match status" value="1"/>
</dbReference>
<dbReference type="CDD" id="cd00009">
    <property type="entry name" value="AAA"/>
    <property type="match status" value="1"/>
</dbReference>
<dbReference type="STRING" id="94643.A0A2A9M0H0"/>
<accession>A0A2A9M0H0</accession>
<dbReference type="SUPFAM" id="SSF52540">
    <property type="entry name" value="P-loop containing nucleoside triphosphate hydrolases"/>
    <property type="match status" value="1"/>
</dbReference>
<keyword evidence="7" id="KW-0347">Helicase</keyword>
<evidence type="ECO:0000256" key="3">
    <source>
        <dbReference type="ARBA" id="ARBA00022741"/>
    </source>
</evidence>
<keyword evidence="7" id="KW-0378">Hydrolase</keyword>
<feature type="compositionally biased region" description="Low complexity" evidence="5">
    <location>
        <begin position="239"/>
        <end position="251"/>
    </location>
</feature>
<feature type="compositionally biased region" description="Low complexity" evidence="5">
    <location>
        <begin position="412"/>
        <end position="438"/>
    </location>
</feature>
<dbReference type="VEuPathDB" id="ToxoDB:BESB_028840"/>
<feature type="region of interest" description="Disordered" evidence="5">
    <location>
        <begin position="311"/>
        <end position="457"/>
    </location>
</feature>
<feature type="compositionally biased region" description="Basic and acidic residues" evidence="5">
    <location>
        <begin position="312"/>
        <end position="324"/>
    </location>
</feature>
<feature type="region of interest" description="Disordered" evidence="5">
    <location>
        <begin position="474"/>
        <end position="509"/>
    </location>
</feature>
<dbReference type="GO" id="GO:0006261">
    <property type="term" value="P:DNA-templated DNA replication"/>
    <property type="evidence" value="ECO:0007669"/>
    <property type="project" value="TreeGrafter"/>
</dbReference>
<evidence type="ECO:0000313" key="8">
    <source>
        <dbReference type="Proteomes" id="UP000224006"/>
    </source>
</evidence>
<feature type="region of interest" description="Disordered" evidence="5">
    <location>
        <begin position="221"/>
        <end position="270"/>
    </location>
</feature>
<evidence type="ECO:0000313" key="7">
    <source>
        <dbReference type="EMBL" id="PFH31449.1"/>
    </source>
</evidence>
<dbReference type="FunFam" id="1.20.272.10:FF:000001">
    <property type="entry name" value="Putative AAA family ATPase"/>
    <property type="match status" value="1"/>
</dbReference>
<dbReference type="KEGG" id="bbes:BESB_028840"/>
<dbReference type="Gene3D" id="1.10.3710.10">
    <property type="entry name" value="DNA polymerase III clamp loader subunits, C-terminal domain"/>
    <property type="match status" value="1"/>
</dbReference>
<dbReference type="GO" id="GO:0008047">
    <property type="term" value="F:enzyme activator activity"/>
    <property type="evidence" value="ECO:0007669"/>
    <property type="project" value="TreeGrafter"/>
</dbReference>
<keyword evidence="8" id="KW-1185">Reference proteome</keyword>
<dbReference type="AlphaFoldDB" id="A0A2A9M0H0"/>
<feature type="region of interest" description="Disordered" evidence="5">
    <location>
        <begin position="148"/>
        <end position="178"/>
    </location>
</feature>
<dbReference type="InterPro" id="IPR021886">
    <property type="entry name" value="MgsA_C"/>
</dbReference>
<dbReference type="FunFam" id="3.40.50.300:FF:000137">
    <property type="entry name" value="Replication-associated recombination protein A"/>
    <property type="match status" value="1"/>
</dbReference>
<dbReference type="GO" id="GO:0000731">
    <property type="term" value="P:DNA synthesis involved in DNA repair"/>
    <property type="evidence" value="ECO:0007669"/>
    <property type="project" value="TreeGrafter"/>
</dbReference>
<keyword evidence="2" id="KW-0235">DNA replication</keyword>
<dbReference type="InterPro" id="IPR051314">
    <property type="entry name" value="AAA_ATPase_RarA/MGS1/WRNIP1"/>
</dbReference>
<feature type="compositionally biased region" description="Basic and acidic residues" evidence="5">
    <location>
        <begin position="351"/>
        <end position="365"/>
    </location>
</feature>
<feature type="domain" description="AAA+ ATPase" evidence="6">
    <location>
        <begin position="617"/>
        <end position="758"/>
    </location>
</feature>
<organism evidence="7 8">
    <name type="scientific">Besnoitia besnoiti</name>
    <name type="common">Apicomplexan protozoan</name>
    <dbReference type="NCBI Taxonomy" id="94643"/>
    <lineage>
        <taxon>Eukaryota</taxon>
        <taxon>Sar</taxon>
        <taxon>Alveolata</taxon>
        <taxon>Apicomplexa</taxon>
        <taxon>Conoidasida</taxon>
        <taxon>Coccidia</taxon>
        <taxon>Eucoccidiorida</taxon>
        <taxon>Eimeriorina</taxon>
        <taxon>Sarcocystidae</taxon>
        <taxon>Besnoitia</taxon>
    </lineage>
</organism>
<dbReference type="OrthoDB" id="332207at2759"/>
<dbReference type="InterPro" id="IPR003593">
    <property type="entry name" value="AAA+_ATPase"/>
</dbReference>
<evidence type="ECO:0000256" key="1">
    <source>
        <dbReference type="ARBA" id="ARBA00008959"/>
    </source>
</evidence>
<dbReference type="SMART" id="SM00382">
    <property type="entry name" value="AAA"/>
    <property type="match status" value="1"/>
</dbReference>
<feature type="region of interest" description="Disordered" evidence="5">
    <location>
        <begin position="805"/>
        <end position="844"/>
    </location>
</feature>
<comment type="similarity">
    <text evidence="1">Belongs to the AAA ATPase family. RarA/MGS1/WRNIP1 subfamily.</text>
</comment>
<dbReference type="Proteomes" id="UP000224006">
    <property type="component" value="Unassembled WGS sequence"/>
</dbReference>
<dbReference type="GO" id="GO:0016887">
    <property type="term" value="F:ATP hydrolysis activity"/>
    <property type="evidence" value="ECO:0007669"/>
    <property type="project" value="InterPro"/>
</dbReference>
<dbReference type="Pfam" id="PF12002">
    <property type="entry name" value="MgsA_C"/>
    <property type="match status" value="1"/>
</dbReference>
<dbReference type="SUPFAM" id="SSF48019">
    <property type="entry name" value="post-AAA+ oligomerization domain-like"/>
    <property type="match status" value="1"/>
</dbReference>
<dbReference type="GO" id="GO:0017116">
    <property type="term" value="F:single-stranded DNA helicase activity"/>
    <property type="evidence" value="ECO:0007669"/>
    <property type="project" value="TreeGrafter"/>
</dbReference>
<dbReference type="GO" id="GO:0005634">
    <property type="term" value="C:nucleus"/>
    <property type="evidence" value="ECO:0007669"/>
    <property type="project" value="TreeGrafter"/>
</dbReference>
<dbReference type="GeneID" id="40307936"/>
<evidence type="ECO:0000256" key="4">
    <source>
        <dbReference type="ARBA" id="ARBA00022840"/>
    </source>
</evidence>
<dbReference type="Pfam" id="PF00004">
    <property type="entry name" value="AAA"/>
    <property type="match status" value="1"/>
</dbReference>
<dbReference type="InterPro" id="IPR032423">
    <property type="entry name" value="AAA_assoc_2"/>
</dbReference>
<feature type="region of interest" description="Disordered" evidence="5">
    <location>
        <begin position="1"/>
        <end position="26"/>
    </location>
</feature>
<dbReference type="GO" id="GO:0003677">
    <property type="term" value="F:DNA binding"/>
    <property type="evidence" value="ECO:0007669"/>
    <property type="project" value="InterPro"/>
</dbReference>
<evidence type="ECO:0000256" key="2">
    <source>
        <dbReference type="ARBA" id="ARBA00022705"/>
    </source>
</evidence>
<protein>
    <submittedName>
        <fullName evidence="7">Putative werner helicase interacting protein 1</fullName>
    </submittedName>
</protein>
<evidence type="ECO:0000256" key="5">
    <source>
        <dbReference type="SAM" id="MobiDB-lite"/>
    </source>
</evidence>
<evidence type="ECO:0000259" key="6">
    <source>
        <dbReference type="SMART" id="SM00382"/>
    </source>
</evidence>
<keyword evidence="3" id="KW-0547">Nucleotide-binding</keyword>
<dbReference type="RefSeq" id="XP_029215458.1">
    <property type="nucleotide sequence ID" value="XM_029361558.1"/>
</dbReference>
<dbReference type="Gene3D" id="3.40.50.300">
    <property type="entry name" value="P-loop containing nucleotide triphosphate hydrolases"/>
    <property type="match status" value="1"/>
</dbReference>
<dbReference type="EMBL" id="NWUJ01000015">
    <property type="protein sequence ID" value="PFH31449.1"/>
    <property type="molecule type" value="Genomic_DNA"/>
</dbReference>
<dbReference type="InterPro" id="IPR027417">
    <property type="entry name" value="P-loop_NTPase"/>
</dbReference>
<dbReference type="GO" id="GO:0005524">
    <property type="term" value="F:ATP binding"/>
    <property type="evidence" value="ECO:0007669"/>
    <property type="project" value="UniProtKB-KW"/>
</dbReference>
<reference evidence="7 8" key="1">
    <citation type="submission" date="2017-09" db="EMBL/GenBank/DDBJ databases">
        <title>Genome sequencing of Besnoitia besnoiti strain Bb-Ger1.</title>
        <authorList>
            <person name="Schares G."/>
            <person name="Venepally P."/>
            <person name="Lorenzi H.A."/>
        </authorList>
    </citation>
    <scope>NUCLEOTIDE SEQUENCE [LARGE SCALE GENOMIC DNA]</scope>
    <source>
        <strain evidence="7 8">Bb-Ger1</strain>
    </source>
</reference>
<dbReference type="CDD" id="cd18139">
    <property type="entry name" value="HLD_clamp_RarA"/>
    <property type="match status" value="1"/>
</dbReference>
<feature type="region of interest" description="Disordered" evidence="5">
    <location>
        <begin position="530"/>
        <end position="578"/>
    </location>
</feature>
<sequence length="1055" mass="112157">MEESCAEAIVIDSDEEGGDTAGENGKASACLLGDAAEETGRGGSAAVGGDLLEFEEEERQSANAKGECNGDFGLDDADFALVADDAPLKWISEENKDSEAPLSSASRRFYVWKEDERRFEEILHPTEEHVTLARRRLQLLTASSASSGAAVSPSHAPLQPQSSPSSSPLSAADSAPSSPFVVAVPSVGARVRGVPSWLCVPPDVRTREALNSLWTIVVRDAQNSQSPSERHADRPPPASSSSSSSSASEAATPPPSASSPAPPPSAASPAQADLHALYPSWLFLTRDFSPAPEQIAALWRRVRADVASFVAQKRDAKTQRERAQRKGSRPSAVCAARDEAEDELLPAVLLEETRERERRNGDLPDRSASASPPSGAPPSALLQRPVKREAAKQTSSSFVAELLRKARPSHPPHASAKAPPTSHSAPSIVSSAFSPASSEPGNLVGAQGASKKAPPPALSLSRKALGVHTADVLGDRLTRRGREGDGEQDGVDAAGHPRKKQTPDGPVKTLFGAAAGARLVPEARRGARLPLASAKHVAPVRTPSFPSGGKPVERRPDAKEERDGEPHAPGGAAKRSRHAYTPLAERLRPETLDEFVGQHGSIQGGRGTIRELIEAGHLPSLILWGPPGCGKTTVALLAGRCAGRKARASAASGSSSSSSSVPPPVFKKMSAVTCGVNDVRQVVREALTTRATTAQKTILFLDEIHRFNKAQQDALLPHVESGTIILIGATTENPSFEVNRALLSRCRVCKLEPLSEEDLKIILQRAAKEERVVITDDAVAVLCRLADGDARRALNMLENAVHHQRAATDALTPPVASPSTGRASPLSAQLPDTPVEQAEEAPSEAARKQLLIDVTSLESAATKSHLLYDKNRDTYYDLISALHKSVRGSDEHAAVYYLTRMLEAGEDPLKIARRIVRMASEDIGLANPSALPLCVSAYQASHFTGMPECSTALAMAVIYLCKCPKSNAVDVAYANAKKIIHEHPDAAVPLHIRNAPTSLMRQLGYATGYVFTNQPLATPPHLQPPEFRAQTYLPDVLLGTKIVPDITPPRQNKGA</sequence>
<dbReference type="InterPro" id="IPR003959">
    <property type="entry name" value="ATPase_AAA_core"/>
</dbReference>